<feature type="region of interest" description="Disordered" evidence="1">
    <location>
        <begin position="897"/>
        <end position="1125"/>
    </location>
</feature>
<feature type="region of interest" description="Disordered" evidence="1">
    <location>
        <begin position="848"/>
        <end position="873"/>
    </location>
</feature>
<dbReference type="Gene3D" id="3.90.70.10">
    <property type="entry name" value="Cysteine proteinases"/>
    <property type="match status" value="1"/>
</dbReference>
<dbReference type="InterPro" id="IPR038765">
    <property type="entry name" value="Papain-like_cys_pep_sf"/>
</dbReference>
<name>A0ABR0DYP5_ZASCE</name>
<protein>
    <recommendedName>
        <fullName evidence="2">USP domain-containing protein</fullName>
    </recommendedName>
</protein>
<reference evidence="3 4" key="1">
    <citation type="journal article" date="2023" name="G3 (Bethesda)">
        <title>A chromosome-level genome assembly of Zasmidium syzygii isolated from banana leaves.</title>
        <authorList>
            <person name="van Westerhoven A.C."/>
            <person name="Mehrabi R."/>
            <person name="Talebi R."/>
            <person name="Steentjes M.B.F."/>
            <person name="Corcolon B."/>
            <person name="Chong P.A."/>
            <person name="Kema G.H.J."/>
            <person name="Seidl M.F."/>
        </authorList>
    </citation>
    <scope>NUCLEOTIDE SEQUENCE [LARGE SCALE GENOMIC DNA]</scope>
    <source>
        <strain evidence="3 4">P124</strain>
    </source>
</reference>
<evidence type="ECO:0000313" key="4">
    <source>
        <dbReference type="Proteomes" id="UP001305779"/>
    </source>
</evidence>
<feature type="region of interest" description="Disordered" evidence="1">
    <location>
        <begin position="1"/>
        <end position="129"/>
    </location>
</feature>
<feature type="region of interest" description="Disordered" evidence="1">
    <location>
        <begin position="324"/>
        <end position="379"/>
    </location>
</feature>
<feature type="compositionally biased region" description="Acidic residues" evidence="1">
    <location>
        <begin position="1092"/>
        <end position="1109"/>
    </location>
</feature>
<proteinExistence type="predicted"/>
<feature type="compositionally biased region" description="Acidic residues" evidence="1">
    <location>
        <begin position="354"/>
        <end position="371"/>
    </location>
</feature>
<feature type="compositionally biased region" description="Polar residues" evidence="1">
    <location>
        <begin position="1301"/>
        <end position="1313"/>
    </location>
</feature>
<sequence>MPPKGSKKPNPGGDVVKDPPAKKNAKAKKQDVDPPESDMDEPPTKKSSKNKEVGKKKKADPPDSDEEVDPPTKKKTSKATGKKKVNTTDSDVEMEDEEPSSDKDGNPPPTSPDPGEKSSPPPPSTGRFSKFRTLKKTAQSTAVVNECVLFYSEFQRVQAKKANPPSSDDVDDFVNCLLNENRYFAKDARFYTWAAQIFPTLRGETDEELNLEVVQVKDVLERVKSLIPAHSRVEGILSDKYEVALVKKFANDMTSLFIQRTTEMDKDLRTAMVSAFHHLYHIMTWDFPSHVSGYIAGLSPTSKAMAIGGGAHAGDLSGLTLPGAALGGGKSGQGKQDGDGGKKPGGTAGKSGESEESEEESEGEGEGDEFDQMAKAPKRAETQTGLAQLGNTCYQAYALWALVDSKGVLKWIADTDMPDNQFGQTIFKIVPALAAGDLNKSLSLFKSMQQLLRPMKRFNGINFSRRKQQDPHEFISLVLQDLAVKPQKKDTNNTAPQEAITAALNFMLRQEWFCPCGYVSAEFPQPEWQLNVEVPQHVPEADLIELLLRKTTYFEQLEHRRQCGRCGKTGSLFFHSIGIDRMGRDLNELFVTLGLFTFVEGLGTMKVPTKTAIPTKPFPVPGLKRLVFVVFKGHHVGGTAHSGHYFGDRRKTPSETLTAEVITSEQADALDRFEFWDRYDDEEYTPNISDEESQRIGHSDAPVFSVVLRPLSDDDMAAIAAAQAEAMKGEFQETAIGLNRKEADAALQNALAVILGSVLQYFTAIVNTLPPLADGSQAGSHLSDDTQELAKTLLASARNASLDLSSRGSDYANALWQAIFDPNNIGAELAHVITAALDKYLAARIKQQRKNQEVDRPFPRARPRRPADEDVDMDFDEAGQASRLAYFENKARQKKEAEALKKAGSKDGQQKGDDAKAGAKDPNDKGKAGGAGGKAENAVIVDSTEKTGDAGGKVEGPVITTKKKTDDPNIQGKTGGAGGKHEHTVIVDSTEKTVITTKKKTDDSNIKGKADGTTSKHERPIIISSPNQKTGDPNANGKTGAGGKPEDAISISSKMDSSSSLIQSDPQPPPPDDPHQSKQPSPSPSPNKLDEDGWTTEDSDDDEDDDDDDMPRGDPRHNVTIVDRYNRQLFSGDSVDAQDLEHLKTHPGIEQHRSSVATWDGIAQQHSHRSAEGWFEFYRTSARRAYLHHFSMEADSEDDEVESPFGDTRPGRTQSGDPQTVRDPKRRKASSPAGSRPAQKILREDSYYPSSPPVPTHGQGGQGGQGVQGGPGVQGGHVDPMELDEPELPALPRNTLKLPGNVNSLNEPMSSLSIHGESEANQQPPPESPKLTRSVSQAALDAPDRRTRTMTGSGQPHSPHPDPGRGESQPAQPHGGESQPAQRQDGEPQPAQPHGGEQRQDGESQSGESQDEESDDQPTPRQQPRSGRGGSTRTLISRSGATATIGSLSNAVETANTTTGNRGLFVPSIDPYAPPGAGVFLGGPAPSPTRTGSLRSRRRGGLNRQGQLQLSMNRGDRERTGLVPPSPSTPRPSTPRTATPRATGAQIEEMFRANQPAQPPRPTQRGPVVPDSQSGGLTSEASGEASEEGSGEAGDEDDSGDPDDEDSSGREMTTSEANERFGPQAHRAQEKEDEADSDYEE</sequence>
<dbReference type="SUPFAM" id="SSF54001">
    <property type="entry name" value="Cysteine proteinases"/>
    <property type="match status" value="1"/>
</dbReference>
<keyword evidence="4" id="KW-1185">Reference proteome</keyword>
<feature type="compositionally biased region" description="Low complexity" evidence="1">
    <location>
        <begin position="1534"/>
        <end position="1543"/>
    </location>
</feature>
<evidence type="ECO:0000256" key="1">
    <source>
        <dbReference type="SAM" id="MobiDB-lite"/>
    </source>
</evidence>
<dbReference type="EMBL" id="JAXOVC010000014">
    <property type="protein sequence ID" value="KAK4494272.1"/>
    <property type="molecule type" value="Genomic_DNA"/>
</dbReference>
<dbReference type="InterPro" id="IPR028889">
    <property type="entry name" value="USP"/>
</dbReference>
<feature type="compositionally biased region" description="Polar residues" evidence="1">
    <location>
        <begin position="1024"/>
        <end position="1037"/>
    </location>
</feature>
<dbReference type="PROSITE" id="PS50235">
    <property type="entry name" value="USP_3"/>
    <property type="match status" value="1"/>
</dbReference>
<organism evidence="3 4">
    <name type="scientific">Zasmidium cellare</name>
    <name type="common">Wine cellar mold</name>
    <name type="synonym">Racodium cellare</name>
    <dbReference type="NCBI Taxonomy" id="395010"/>
    <lineage>
        <taxon>Eukaryota</taxon>
        <taxon>Fungi</taxon>
        <taxon>Dikarya</taxon>
        <taxon>Ascomycota</taxon>
        <taxon>Pezizomycotina</taxon>
        <taxon>Dothideomycetes</taxon>
        <taxon>Dothideomycetidae</taxon>
        <taxon>Mycosphaerellales</taxon>
        <taxon>Mycosphaerellaceae</taxon>
        <taxon>Zasmidium</taxon>
    </lineage>
</organism>
<feature type="compositionally biased region" description="Acidic residues" evidence="1">
    <location>
        <begin position="1585"/>
        <end position="1606"/>
    </location>
</feature>
<accession>A0ABR0DYP5</accession>
<feature type="compositionally biased region" description="Acidic residues" evidence="1">
    <location>
        <begin position="1631"/>
        <end position="1641"/>
    </location>
</feature>
<gene>
    <name evidence="3" type="ORF">PRZ48_014570</name>
</gene>
<feature type="compositionally biased region" description="Basic residues" evidence="1">
    <location>
        <begin position="73"/>
        <end position="85"/>
    </location>
</feature>
<evidence type="ECO:0000259" key="2">
    <source>
        <dbReference type="PROSITE" id="PS50235"/>
    </source>
</evidence>
<feature type="compositionally biased region" description="Pro residues" evidence="1">
    <location>
        <begin position="1524"/>
        <end position="1533"/>
    </location>
</feature>
<feature type="compositionally biased region" description="Low complexity" evidence="1">
    <location>
        <begin position="1502"/>
        <end position="1511"/>
    </location>
</feature>
<feature type="compositionally biased region" description="Acidic residues" evidence="1">
    <location>
        <begin position="90"/>
        <end position="99"/>
    </location>
</feature>
<feature type="compositionally biased region" description="Gly residues" evidence="1">
    <location>
        <begin position="1258"/>
        <end position="1275"/>
    </location>
</feature>
<dbReference type="Proteomes" id="UP001305779">
    <property type="component" value="Unassembled WGS sequence"/>
</dbReference>
<comment type="caution">
    <text evidence="3">The sequence shown here is derived from an EMBL/GenBank/DDBJ whole genome shotgun (WGS) entry which is preliminary data.</text>
</comment>
<feature type="compositionally biased region" description="Polar residues" evidence="1">
    <location>
        <begin position="1419"/>
        <end position="1461"/>
    </location>
</feature>
<feature type="domain" description="USP" evidence="2">
    <location>
        <begin position="384"/>
        <end position="709"/>
    </location>
</feature>
<feature type="compositionally biased region" description="Basic and acidic residues" evidence="1">
    <location>
        <begin position="999"/>
        <end position="1020"/>
    </location>
</feature>
<evidence type="ECO:0000313" key="3">
    <source>
        <dbReference type="EMBL" id="KAK4494272.1"/>
    </source>
</evidence>
<feature type="compositionally biased region" description="Basic and acidic residues" evidence="1">
    <location>
        <begin position="979"/>
        <end position="991"/>
    </location>
</feature>
<feature type="region of interest" description="Disordered" evidence="1">
    <location>
        <begin position="1193"/>
        <end position="1641"/>
    </location>
</feature>
<dbReference type="CDD" id="cd02257">
    <property type="entry name" value="Peptidase_C19"/>
    <property type="match status" value="1"/>
</dbReference>
<feature type="compositionally biased region" description="Low complexity" evidence="1">
    <location>
        <begin position="1050"/>
        <end position="1065"/>
    </location>
</feature>
<feature type="compositionally biased region" description="Basic and acidic residues" evidence="1">
    <location>
        <begin position="897"/>
        <end position="927"/>
    </location>
</feature>